<dbReference type="PIRSF" id="PIRSF005610">
    <property type="entry name" value="SirB"/>
    <property type="match status" value="1"/>
</dbReference>
<evidence type="ECO:0000313" key="2">
    <source>
        <dbReference type="EMBL" id="KDE40281.1"/>
    </source>
</evidence>
<organism evidence="2 3">
    <name type="scientific">Nitrincola lacisaponensis</name>
    <dbReference type="NCBI Taxonomy" id="267850"/>
    <lineage>
        <taxon>Bacteria</taxon>
        <taxon>Pseudomonadati</taxon>
        <taxon>Pseudomonadota</taxon>
        <taxon>Gammaproteobacteria</taxon>
        <taxon>Oceanospirillales</taxon>
        <taxon>Oceanospirillaceae</taxon>
        <taxon>Nitrincola</taxon>
    </lineage>
</organism>
<dbReference type="PANTHER" id="PTHR39594:SF1">
    <property type="entry name" value="PROTEIN YCHQ"/>
    <property type="match status" value="1"/>
</dbReference>
<name>A0A063Y689_9GAMM</name>
<evidence type="ECO:0000313" key="3">
    <source>
        <dbReference type="Proteomes" id="UP000027318"/>
    </source>
</evidence>
<dbReference type="Proteomes" id="UP000027318">
    <property type="component" value="Unassembled WGS sequence"/>
</dbReference>
<dbReference type="EMBL" id="JMSZ01000016">
    <property type="protein sequence ID" value="KDE40281.1"/>
    <property type="molecule type" value="Genomic_DNA"/>
</dbReference>
<feature type="transmembrane region" description="Helical" evidence="1">
    <location>
        <begin position="41"/>
        <end position="61"/>
    </location>
</feature>
<accession>A0A063Y689</accession>
<keyword evidence="1" id="KW-0812">Transmembrane</keyword>
<proteinExistence type="predicted"/>
<dbReference type="PATRIC" id="fig|267850.7.peg.867"/>
<dbReference type="GO" id="GO:0005886">
    <property type="term" value="C:plasma membrane"/>
    <property type="evidence" value="ECO:0007669"/>
    <property type="project" value="TreeGrafter"/>
</dbReference>
<comment type="caution">
    <text evidence="2">The sequence shown here is derived from an EMBL/GenBank/DDBJ whole genome shotgun (WGS) entry which is preliminary data.</text>
</comment>
<keyword evidence="3" id="KW-1185">Reference proteome</keyword>
<reference evidence="2 3" key="1">
    <citation type="journal article" date="2005" name="Int. J. Syst. Evol. Microbiol.">
        <title>Nitrincola lacisaponensis gen. nov., sp. nov., a novel alkaliphilic bacterium isolated from an alkaline, saline lake.</title>
        <authorList>
            <person name="Dimitriu P.A."/>
            <person name="Shukla S.K."/>
            <person name="Conradt J."/>
            <person name="Marquez M.C."/>
            <person name="Ventosa A."/>
            <person name="Maglia A."/>
            <person name="Peyton B.M."/>
            <person name="Pinkart H.C."/>
            <person name="Mormile M.R."/>
        </authorList>
    </citation>
    <scope>NUCLEOTIDE SEQUENCE [LARGE SCALE GENOMIC DNA]</scope>
    <source>
        <strain evidence="2 3">4CA</strain>
    </source>
</reference>
<evidence type="ECO:0000256" key="1">
    <source>
        <dbReference type="SAM" id="Phobius"/>
    </source>
</evidence>
<feature type="transmembrane region" description="Helical" evidence="1">
    <location>
        <begin position="95"/>
        <end position="117"/>
    </location>
</feature>
<sequence>MYMAFKHLHLTLAALTVLLFIVRAGFVLVWPAGIRKRWMKVLAHSVDGLLILSAIALLLVMQMNPLHVGWVLAKIVALFAYIGFSVYAFKLAPTLPARLIGVLLAGAALAYIAMVAVRRTPTLGLF</sequence>
<dbReference type="AlphaFoldDB" id="A0A063Y689"/>
<keyword evidence="1" id="KW-1133">Transmembrane helix</keyword>
<dbReference type="PANTHER" id="PTHR39594">
    <property type="entry name" value="PROTEIN YCHQ"/>
    <property type="match status" value="1"/>
</dbReference>
<dbReference type="STRING" id="267850.ADINL_0873"/>
<dbReference type="InterPro" id="IPR007360">
    <property type="entry name" value="SirB"/>
</dbReference>
<protein>
    <submittedName>
        <fullName evidence="2">Protein SirB2</fullName>
    </submittedName>
</protein>
<feature type="transmembrane region" description="Helical" evidence="1">
    <location>
        <begin position="68"/>
        <end position="89"/>
    </location>
</feature>
<dbReference type="Pfam" id="PF04247">
    <property type="entry name" value="SirB"/>
    <property type="match status" value="1"/>
</dbReference>
<dbReference type="OrthoDB" id="5588650at2"/>
<gene>
    <name evidence="2" type="ORF">ADINL_0873</name>
</gene>
<keyword evidence="1" id="KW-0472">Membrane</keyword>
<dbReference type="RefSeq" id="WP_036544311.1">
    <property type="nucleotide sequence ID" value="NZ_JMSZ01000016.1"/>
</dbReference>